<evidence type="ECO:0000313" key="1">
    <source>
        <dbReference type="EMBL" id="EMR69536.1"/>
    </source>
</evidence>
<proteinExistence type="predicted"/>
<keyword evidence="2" id="KW-1185">Reference proteome</keyword>
<dbReference type="Proteomes" id="UP000012174">
    <property type="component" value="Unassembled WGS sequence"/>
</dbReference>
<sequence>MLPYPEESTIPSSPPNKPTSICQELKHDQNTTRDGLTKAKYALTYLKYFDTAFLIDDLDSMVRYWGEVATLLEEIAGICIEHDPNGIDIFFINHRPHSSFLTGNLGYKNIGVMNGNLAFHDSVAGIFDHVRPRSKCRLNQALDKILFSYLNELEATYASSHRKKWIRPLNLIVITAGHACDNPYDALAYYAKKLDKLGAPPSQVGVQLFQVGVDGVVREKMEFAADGLHKQAGARNMVDTTAWSGTPGNLSAEAILKIVLGSVQKSIDKTED</sequence>
<name>M7THW2_EUTLA</name>
<dbReference type="OMA" id="TIDIRFF"/>
<dbReference type="PANTHER" id="PTHR34706:SF1">
    <property type="entry name" value="VWFA DOMAIN-CONTAINING PROTEIN"/>
    <property type="match status" value="1"/>
</dbReference>
<dbReference type="HOGENOM" id="CLU_040578_0_1_1"/>
<protein>
    <submittedName>
        <fullName evidence="1">Putative von willebrand factor protein</fullName>
    </submittedName>
</protein>
<evidence type="ECO:0000313" key="2">
    <source>
        <dbReference type="Proteomes" id="UP000012174"/>
    </source>
</evidence>
<dbReference type="PANTHER" id="PTHR34706">
    <property type="entry name" value="SLR1338 PROTEIN"/>
    <property type="match status" value="1"/>
</dbReference>
<accession>M7THW2</accession>
<gene>
    <name evidence="1" type="ORF">UCREL1_3418</name>
</gene>
<dbReference type="EMBL" id="KB706060">
    <property type="protein sequence ID" value="EMR69536.1"/>
    <property type="molecule type" value="Genomic_DNA"/>
</dbReference>
<organism evidence="1 2">
    <name type="scientific">Eutypa lata (strain UCR-EL1)</name>
    <name type="common">Grapevine dieback disease fungus</name>
    <name type="synonym">Eutypa armeniacae</name>
    <dbReference type="NCBI Taxonomy" id="1287681"/>
    <lineage>
        <taxon>Eukaryota</taxon>
        <taxon>Fungi</taxon>
        <taxon>Dikarya</taxon>
        <taxon>Ascomycota</taxon>
        <taxon>Pezizomycotina</taxon>
        <taxon>Sordariomycetes</taxon>
        <taxon>Xylariomycetidae</taxon>
        <taxon>Xylariales</taxon>
        <taxon>Diatrypaceae</taxon>
        <taxon>Eutypa</taxon>
    </lineage>
</organism>
<dbReference type="AlphaFoldDB" id="M7THW2"/>
<dbReference type="KEGG" id="ela:UCREL1_3418"/>
<reference evidence="2" key="1">
    <citation type="journal article" date="2013" name="Genome Announc.">
        <title>Draft genome sequence of the grapevine dieback fungus Eutypa lata UCR-EL1.</title>
        <authorList>
            <person name="Blanco-Ulate B."/>
            <person name="Rolshausen P.E."/>
            <person name="Cantu D."/>
        </authorList>
    </citation>
    <scope>NUCLEOTIDE SEQUENCE [LARGE SCALE GENOMIC DNA]</scope>
    <source>
        <strain evidence="2">UCR-EL1</strain>
    </source>
</reference>
<dbReference type="OrthoDB" id="2142040at2759"/>